<gene>
    <name evidence="3" type="ORF">DCO56_12585</name>
</gene>
<proteinExistence type="predicted"/>
<feature type="compositionally biased region" description="Basic and acidic residues" evidence="1">
    <location>
        <begin position="26"/>
        <end position="42"/>
    </location>
</feature>
<reference evidence="3 4" key="1">
    <citation type="submission" date="2018-04" db="EMBL/GenBank/DDBJ databases">
        <title>Sphingobacterium sp. M46 Genome.</title>
        <authorList>
            <person name="Cheng J."/>
            <person name="Li Y."/>
        </authorList>
    </citation>
    <scope>NUCLEOTIDE SEQUENCE [LARGE SCALE GENOMIC DNA]</scope>
    <source>
        <strain evidence="3 4">M46</strain>
    </source>
</reference>
<sequence>MKRIFLTLAIAFSIVAVQSCGGGAKNDSKETADSINEEKAPENMDDNQVAATPLSVSEEDAKFVTEAANGGMAEVELGELAQQKAQHADVKAFGEMMIKDHSKANDELTTLAKAKNITVPATVGAEQQKVKDDLAKKTGREFDKAYIDEMVEDHEKDVKLFEDASKNLKDAELKAFVDKTLPTLRTHLEHSKAVKDKLK</sequence>
<dbReference type="PANTHER" id="PTHR38593:SF1">
    <property type="entry name" value="BLR2558 PROTEIN"/>
    <property type="match status" value="1"/>
</dbReference>
<protein>
    <submittedName>
        <fullName evidence="3">DUF4142 domain-containing protein</fullName>
    </submittedName>
</protein>
<evidence type="ECO:0000259" key="2">
    <source>
        <dbReference type="Pfam" id="PF13628"/>
    </source>
</evidence>
<evidence type="ECO:0000313" key="4">
    <source>
        <dbReference type="Proteomes" id="UP000250831"/>
    </source>
</evidence>
<keyword evidence="4" id="KW-1185">Reference proteome</keyword>
<dbReference type="InterPro" id="IPR025419">
    <property type="entry name" value="DUF4142"/>
</dbReference>
<dbReference type="RefSeq" id="WP_108634122.1">
    <property type="nucleotide sequence ID" value="NZ_DAMCKI010000012.1"/>
</dbReference>
<organism evidence="3 4">
    <name type="scientific">Sphingobacterium athyrii</name>
    <dbReference type="NCBI Taxonomy" id="2152717"/>
    <lineage>
        <taxon>Bacteria</taxon>
        <taxon>Pseudomonadati</taxon>
        <taxon>Bacteroidota</taxon>
        <taxon>Sphingobacteriia</taxon>
        <taxon>Sphingobacteriales</taxon>
        <taxon>Sphingobacteriaceae</taxon>
        <taxon>Sphingobacterium</taxon>
    </lineage>
</organism>
<dbReference type="InterPro" id="IPR012347">
    <property type="entry name" value="Ferritin-like"/>
</dbReference>
<dbReference type="Gene3D" id="1.20.1260.10">
    <property type="match status" value="1"/>
</dbReference>
<comment type="caution">
    <text evidence="3">The sequence shown here is derived from an EMBL/GenBank/DDBJ whole genome shotgun (WGS) entry which is preliminary data.</text>
</comment>
<dbReference type="OrthoDB" id="883203at2"/>
<dbReference type="AlphaFoldDB" id="A0A363NTU1"/>
<feature type="domain" description="DUF4142" evidence="2">
    <location>
        <begin position="59"/>
        <end position="193"/>
    </location>
</feature>
<dbReference type="Proteomes" id="UP000250831">
    <property type="component" value="Unassembled WGS sequence"/>
</dbReference>
<name>A0A363NTU1_9SPHI</name>
<dbReference type="EMBL" id="QCXX01000003">
    <property type="protein sequence ID" value="PUV24194.1"/>
    <property type="molecule type" value="Genomic_DNA"/>
</dbReference>
<dbReference type="PROSITE" id="PS51257">
    <property type="entry name" value="PROKAR_LIPOPROTEIN"/>
    <property type="match status" value="1"/>
</dbReference>
<dbReference type="Pfam" id="PF13628">
    <property type="entry name" value="DUF4142"/>
    <property type="match status" value="1"/>
</dbReference>
<evidence type="ECO:0000313" key="3">
    <source>
        <dbReference type="EMBL" id="PUV24194.1"/>
    </source>
</evidence>
<dbReference type="PANTHER" id="PTHR38593">
    <property type="entry name" value="BLR2558 PROTEIN"/>
    <property type="match status" value="1"/>
</dbReference>
<feature type="region of interest" description="Disordered" evidence="1">
    <location>
        <begin position="21"/>
        <end position="47"/>
    </location>
</feature>
<evidence type="ECO:0000256" key="1">
    <source>
        <dbReference type="SAM" id="MobiDB-lite"/>
    </source>
</evidence>
<accession>A0A363NTU1</accession>